<accession>E4QCF7</accession>
<keyword evidence="2" id="KW-1185">Reference proteome</keyword>
<protein>
    <recommendedName>
        <fullName evidence="3">Antitoxin SocA-like Panacea domain-containing protein</fullName>
    </recommendedName>
</protein>
<organism evidence="1 2">
    <name type="scientific">Caldicellulosiruptor hydrothermalis (strain DSM 18901 / VKM B-2411 / 108)</name>
    <dbReference type="NCBI Taxonomy" id="632292"/>
    <lineage>
        <taxon>Bacteria</taxon>
        <taxon>Bacillati</taxon>
        <taxon>Bacillota</taxon>
        <taxon>Bacillota incertae sedis</taxon>
        <taxon>Caldicellulosiruptorales</taxon>
        <taxon>Caldicellulosiruptoraceae</taxon>
        <taxon>Caldicellulosiruptor</taxon>
    </lineage>
</organism>
<dbReference type="Proteomes" id="UP000006890">
    <property type="component" value="Chromosome"/>
</dbReference>
<name>E4QCF7_CALH1</name>
<evidence type="ECO:0000313" key="2">
    <source>
        <dbReference type="Proteomes" id="UP000006890"/>
    </source>
</evidence>
<dbReference type="RefSeq" id="WP_013402461.1">
    <property type="nucleotide sequence ID" value="NC_014652.1"/>
</dbReference>
<evidence type="ECO:0000313" key="1">
    <source>
        <dbReference type="EMBL" id="ADQ06253.1"/>
    </source>
</evidence>
<dbReference type="OrthoDB" id="5507947at2"/>
<reference evidence="1 2" key="2">
    <citation type="journal article" date="2011" name="J. Bacteriol.">
        <title>Complete genome sequences for the anaerobic, extremely thermophilic plant biomass-degrading bacteria Caldicellulosiruptor hydrothermalis, Caldicellulosiruptor kristjanssonii, Caldicellulosiruptor kronotskyensis, Caldicellulosiruptor owensenis, and Caldicellulosiruptor lactoaceticus.</title>
        <authorList>
            <person name="Blumer-Schuette S.E."/>
            <person name="Ozdemir I."/>
            <person name="Mistry D."/>
            <person name="Lucas S."/>
            <person name="Lapidus A."/>
            <person name="Cheng J.F."/>
            <person name="Goodwin L.A."/>
            <person name="Pitluck S."/>
            <person name="Land M.L."/>
            <person name="Hauser L.J."/>
            <person name="Woyke T."/>
            <person name="Mikhailova N."/>
            <person name="Pati A."/>
            <person name="Kyrpides N.C."/>
            <person name="Ivanova N."/>
            <person name="Detter J.C."/>
            <person name="Walston-Davenport K."/>
            <person name="Han S."/>
            <person name="Adams M.W."/>
            <person name="Kelly R.M."/>
        </authorList>
    </citation>
    <scope>NUCLEOTIDE SEQUENCE [LARGE SCALE GENOMIC DNA]</scope>
    <source>
        <strain evidence="2">DSM 18901 / VKM B-2411 / 108</strain>
    </source>
</reference>
<proteinExistence type="predicted"/>
<dbReference type="eggNOG" id="COG3465">
    <property type="taxonomic scope" value="Bacteria"/>
</dbReference>
<sequence>MVDSQKLLKLFDLINEVSDFCTQSGNKVGKKLIQKIVYLLQRKGIDFGYTFSIHYYGPYSSQLEFDIHRMELNGLINIESDGYTHKIIPVENRKDVLNSKETLNNKELIKSLCNFTARELELIATVDYVISQMKLDKLDNKTEKILIERIFKLKGNKYSEEEIKNAIEFLIKYNFLKPDKIQ</sequence>
<evidence type="ECO:0008006" key="3">
    <source>
        <dbReference type="Google" id="ProtNLM"/>
    </source>
</evidence>
<dbReference type="EMBL" id="CP002219">
    <property type="protein sequence ID" value="ADQ06253.1"/>
    <property type="molecule type" value="Genomic_DNA"/>
</dbReference>
<dbReference type="HOGENOM" id="CLU_122294_1_0_9"/>
<reference key="1">
    <citation type="submission" date="2010-09" db="EMBL/GenBank/DDBJ databases">
        <title>Complete sequence of Caldicellulosiruptor hydrothermalis 108.</title>
        <authorList>
            <consortium name="US DOE Joint Genome Institute"/>
            <person name="Lucas S."/>
            <person name="Copeland A."/>
            <person name="Lapidus A."/>
            <person name="Cheng J.-F."/>
            <person name="Bruce D."/>
            <person name="Goodwin L."/>
            <person name="Pitluck S."/>
            <person name="Davenport K."/>
            <person name="Detter J.C."/>
            <person name="Han C."/>
            <person name="Tapia R."/>
            <person name="Land M."/>
            <person name="Hauser L."/>
            <person name="Chang Y.-J."/>
            <person name="Jeffries C."/>
            <person name="Kyrpides N."/>
            <person name="Ivanova N."/>
            <person name="Mikhailova N."/>
            <person name="Blumer-Schuette S.E."/>
            <person name="Kelly R.M."/>
            <person name="Woyke T."/>
        </authorList>
    </citation>
    <scope>NUCLEOTIDE SEQUENCE</scope>
    <source>
        <strain>108</strain>
    </source>
</reference>
<dbReference type="KEGG" id="chd:Calhy_0511"/>
<dbReference type="AlphaFoldDB" id="E4QCF7"/>
<dbReference type="STRING" id="632292.Calhy_0511"/>
<gene>
    <name evidence="1" type="ordered locus">Calhy_0511</name>
</gene>